<evidence type="ECO:0000313" key="2">
    <source>
        <dbReference type="EMBL" id="EOO01648.1"/>
    </source>
</evidence>
<feature type="compositionally biased region" description="Basic and acidic residues" evidence="1">
    <location>
        <begin position="977"/>
        <end position="1003"/>
    </location>
</feature>
<feature type="compositionally biased region" description="Polar residues" evidence="1">
    <location>
        <begin position="360"/>
        <end position="370"/>
    </location>
</feature>
<feature type="compositionally biased region" description="Basic residues" evidence="1">
    <location>
        <begin position="782"/>
        <end position="791"/>
    </location>
</feature>
<gene>
    <name evidence="2" type="ORF">UCRPA7_2804</name>
</gene>
<organism evidence="2 3">
    <name type="scientific">Phaeoacremonium minimum (strain UCR-PA7)</name>
    <name type="common">Esca disease fungus</name>
    <name type="synonym">Togninia minima</name>
    <dbReference type="NCBI Taxonomy" id="1286976"/>
    <lineage>
        <taxon>Eukaryota</taxon>
        <taxon>Fungi</taxon>
        <taxon>Dikarya</taxon>
        <taxon>Ascomycota</taxon>
        <taxon>Pezizomycotina</taxon>
        <taxon>Sordariomycetes</taxon>
        <taxon>Sordariomycetidae</taxon>
        <taxon>Togniniales</taxon>
        <taxon>Togniniaceae</taxon>
        <taxon>Phaeoacremonium</taxon>
    </lineage>
</organism>
<feature type="compositionally biased region" description="Basic and acidic residues" evidence="1">
    <location>
        <begin position="1269"/>
        <end position="1280"/>
    </location>
</feature>
<dbReference type="HOGENOM" id="CLU_261169_0_0_1"/>
<reference evidence="3" key="1">
    <citation type="journal article" date="2013" name="Genome Announc.">
        <title>Draft genome sequence of the ascomycete Phaeoacremonium aleophilum strain UCR-PA7, a causal agent of the esca disease complex in grapevines.</title>
        <authorList>
            <person name="Blanco-Ulate B."/>
            <person name="Rolshausen P."/>
            <person name="Cantu D."/>
        </authorList>
    </citation>
    <scope>NUCLEOTIDE SEQUENCE [LARGE SCALE GENOMIC DNA]</scope>
    <source>
        <strain evidence="3">UCR-PA7</strain>
    </source>
</reference>
<feature type="compositionally biased region" description="Basic and acidic residues" evidence="1">
    <location>
        <begin position="860"/>
        <end position="881"/>
    </location>
</feature>
<feature type="region of interest" description="Disordered" evidence="1">
    <location>
        <begin position="1234"/>
        <end position="1305"/>
    </location>
</feature>
<evidence type="ECO:0000256" key="1">
    <source>
        <dbReference type="SAM" id="MobiDB-lite"/>
    </source>
</evidence>
<feature type="region of interest" description="Disordered" evidence="1">
    <location>
        <begin position="961"/>
        <end position="1218"/>
    </location>
</feature>
<evidence type="ECO:0000313" key="3">
    <source>
        <dbReference type="Proteomes" id="UP000014074"/>
    </source>
</evidence>
<feature type="region of interest" description="Disordered" evidence="1">
    <location>
        <begin position="1"/>
        <end position="21"/>
    </location>
</feature>
<feature type="compositionally biased region" description="Polar residues" evidence="1">
    <location>
        <begin position="798"/>
        <end position="818"/>
    </location>
</feature>
<sequence>MTSDNVQVPLASTQPAEPKATGSTSWVHVWCENGWKIPDPVMGYYTRLPENAACKWSTDQGKNPKRVVHHPLPERPFDHWGDEKVHQLAAHFRQKYPQDMAGLKRPVLFEDLYEYFDGRDLYFQGAWNLWNLINMLFDENLLLAPELLDALRKETDDWVTGWASFVPNRRRLMNWDRNLDVLTVLWPSEWSSSGISELDESKLGMLRVSFVNYYRCLTGYNHAVSPPIDGNRDSQNGHAVTTWLKQTYPSQGFTPPFNSVSHVDHNHKPTGLANTVQNKPTGPKHPVIVNGSKSVVPRIRRSDDTSPLANKGKNANQDSDMLRVVSTDGGSPDSEGTWKSDSYYKPGQPSKEQDAKKSHQSSISDPSANTEPFPKLADSLPFPYNSATGYESSFVNQSAGGTYVEKQTPLAVTGSQRPQTAVPVQHMTAAKQGAPFTNGTQSSQFSGYPPPLSQPPVIKTQTAQVPNAYQAHLHSTQPLQAPVTNGPMLSIMQPGQMYGPAPPDLMAMRGSQQVPPQGVNAYTAQTTQAGFPQPVTPMMYPQMAMPRHMVSMPMQTFKPNLVTQPQENVAPNRRFSNHSKARTSPPRNGWQTKIRDDPIHGAVKYGQIEDLTCRGLGPGRPHAYLRFSHHTQAYATIAALQGPKYINIPGFGERVFVGFPYYSMYYNKSPRFQNRHASTSGSSTATVKAPQGFPSQQMQAGRVPETPFCRVHVRAHGSREHAVEQPGHYRRKSANSSAACGFPEVPPSNFNPEKQVTDQTRDSPDQTEPDPEQPRQIQDKKVKYKKNKAKKRLAEIASGNSAGAQAEQVESQRPPSSASQGSSTLGGQKKQKKKSHSKKKKAQPSESAQVVAAVQPAPEAVHEFTEEHTEAKTEEYMEKIKNLFSPPTTANNTPPATSPKEPESVVENKRKGYRANAGGSLKMQKNRPPALSQNTFKRPEGSETAQLSTIAEAAPKEIAEKASEISPTAHVFTNQKFEIDQMKSKGQSSKEPKTHEATPKTEVRIGSLPPGFDPYPRPPPSARVSPRDDVFSPKKDDKKPQETWIHAESVKKTTPEDNKHFITPSPSPRKATAATPSSIKSNLNPSAKPFTIPPPRSLTPTSTMLTTSTKHGRQSSHISTHSSAPSTSSRVSSDRRYFTPLEQTPKGVTTPPSPKKGKQSQRRGFGVGAPQDEGSNYNNNRKKNTARPSQPKEQKKKSSKPAEPAAPKMSADNFPELPTAKKPLVDVAAPKLIFPSTAWQKPKESGSPQGSGSSKASSKQGSPQGQEKTPPKKDVEKSPVEEGELSPAEWLLQKHRKESMSSQNV</sequence>
<feature type="compositionally biased region" description="Low complexity" evidence="1">
    <location>
        <begin position="819"/>
        <end position="828"/>
    </location>
</feature>
<protein>
    <submittedName>
        <fullName evidence="2">Uncharacterized protein</fullName>
    </submittedName>
</protein>
<feature type="compositionally biased region" description="Basic and acidic residues" evidence="1">
    <location>
        <begin position="1025"/>
        <end position="1041"/>
    </location>
</feature>
<feature type="region of interest" description="Disordered" evidence="1">
    <location>
        <begin position="571"/>
        <end position="594"/>
    </location>
</feature>
<feature type="compositionally biased region" description="Low complexity" evidence="1">
    <location>
        <begin position="844"/>
        <end position="859"/>
    </location>
</feature>
<dbReference type="KEGG" id="tmn:UCRPA7_2804"/>
<feature type="compositionally biased region" description="Low complexity" evidence="1">
    <location>
        <begin position="885"/>
        <end position="899"/>
    </location>
</feature>
<feature type="compositionally biased region" description="Pro residues" evidence="1">
    <location>
        <begin position="1011"/>
        <end position="1021"/>
    </location>
</feature>
<dbReference type="GeneID" id="19323090"/>
<keyword evidence="3" id="KW-1185">Reference proteome</keyword>
<accession>R8BQJ0</accession>
<feature type="compositionally biased region" description="Basic and acidic residues" evidence="1">
    <location>
        <begin position="755"/>
        <end position="764"/>
    </location>
</feature>
<feature type="compositionally biased region" description="Low complexity" evidence="1">
    <location>
        <begin position="1098"/>
        <end position="1131"/>
    </location>
</feature>
<feature type="compositionally biased region" description="Basic and acidic residues" evidence="1">
    <location>
        <begin position="900"/>
        <end position="910"/>
    </location>
</feature>
<feature type="compositionally biased region" description="Basic residues" evidence="1">
    <location>
        <begin position="829"/>
        <end position="842"/>
    </location>
</feature>
<feature type="region of interest" description="Disordered" evidence="1">
    <location>
        <begin position="716"/>
        <end position="944"/>
    </location>
</feature>
<dbReference type="OrthoDB" id="3941926at2759"/>
<dbReference type="RefSeq" id="XP_007913590.1">
    <property type="nucleotide sequence ID" value="XM_007915399.1"/>
</dbReference>
<feature type="compositionally biased region" description="Low complexity" evidence="1">
    <location>
        <begin position="1245"/>
        <end position="1266"/>
    </location>
</feature>
<dbReference type="Proteomes" id="UP000014074">
    <property type="component" value="Unassembled WGS sequence"/>
</dbReference>
<dbReference type="EMBL" id="KB932984">
    <property type="protein sequence ID" value="EOO01648.1"/>
    <property type="molecule type" value="Genomic_DNA"/>
</dbReference>
<feature type="region of interest" description="Disordered" evidence="1">
    <location>
        <begin position="674"/>
        <end position="701"/>
    </location>
</feature>
<feature type="compositionally biased region" description="Polar residues" evidence="1">
    <location>
        <begin position="1074"/>
        <end position="1085"/>
    </location>
</feature>
<dbReference type="eggNOG" id="ENOG502QPW5">
    <property type="taxonomic scope" value="Eukaryota"/>
</dbReference>
<proteinExistence type="predicted"/>
<feature type="compositionally biased region" description="Polar residues" evidence="1">
    <location>
        <begin position="674"/>
        <end position="686"/>
    </location>
</feature>
<feature type="compositionally biased region" description="Polar residues" evidence="1">
    <location>
        <begin position="305"/>
        <end position="319"/>
    </location>
</feature>
<feature type="region of interest" description="Disordered" evidence="1">
    <location>
        <begin position="265"/>
        <end position="376"/>
    </location>
</feature>
<name>R8BQJ0_PHAM7</name>
<feature type="compositionally biased region" description="Basic and acidic residues" evidence="1">
    <location>
        <begin position="1048"/>
        <end position="1060"/>
    </location>
</feature>